<sequence length="252" mass="29663">MFETNENRNTVIDIPDTVDDFHTCSETDEHTTEDNSLILLYGRISIYSNDIDCLKEGQFLNDKIIDFVLSVLRNGYGENQTYVFDSMFFIKLRDIQDPKKYYSETSRWFKNGVLSSKNIWVVPVCDNYHWYDIAIIHPETVRPQVLVMDSWKREYYESVDIVKEFLKQKFNAEQGGDIEGIDIPQQKNSYDCGLHVIRSAELFMTELAPYYISLILDPENEITSGHEIYEKVEILTRSQIVRYLIDLFKEQD</sequence>
<dbReference type="Gene3D" id="3.40.395.10">
    <property type="entry name" value="Adenoviral Proteinase, Chain A"/>
    <property type="match status" value="1"/>
</dbReference>
<dbReference type="GO" id="GO:0019783">
    <property type="term" value="F:ubiquitin-like protein peptidase activity"/>
    <property type="evidence" value="ECO:0007669"/>
    <property type="project" value="UniProtKB-ARBA"/>
</dbReference>
<proteinExistence type="inferred from homology"/>
<reference evidence="6" key="1">
    <citation type="submission" date="2021-01" db="EMBL/GenBank/DDBJ databases">
        <title>Metabolic potential, ecology and presence of endohyphal bacteria is reflected in genomic diversity of Mucoromycotina.</title>
        <authorList>
            <person name="Muszewska A."/>
            <person name="Okrasinska A."/>
            <person name="Steczkiewicz K."/>
            <person name="Drgas O."/>
            <person name="Orlowska M."/>
            <person name="Perlinska-Lenart U."/>
            <person name="Aleksandrzak-Piekarczyk T."/>
            <person name="Szatraj K."/>
            <person name="Zielenkiewicz U."/>
            <person name="Pilsyk S."/>
            <person name="Malc E."/>
            <person name="Mieczkowski P."/>
            <person name="Kruszewska J.S."/>
            <person name="Biernat P."/>
            <person name="Pawlowska J."/>
        </authorList>
    </citation>
    <scope>NUCLEOTIDE SEQUENCE</scope>
    <source>
        <strain evidence="6">WA0000018081</strain>
    </source>
</reference>
<keyword evidence="7" id="KW-1185">Reference proteome</keyword>
<protein>
    <recommendedName>
        <fullName evidence="5">Ubiquitin-like protease family profile domain-containing protein</fullName>
    </recommendedName>
</protein>
<dbReference type="GO" id="GO:0016926">
    <property type="term" value="P:protein desumoylation"/>
    <property type="evidence" value="ECO:0007669"/>
    <property type="project" value="UniProtKB-ARBA"/>
</dbReference>
<dbReference type="Pfam" id="PF02902">
    <property type="entry name" value="Peptidase_C48"/>
    <property type="match status" value="1"/>
</dbReference>
<gene>
    <name evidence="6" type="ORF">INT48_009530</name>
</gene>
<organism evidence="6 7">
    <name type="scientific">Thamnidium elegans</name>
    <dbReference type="NCBI Taxonomy" id="101142"/>
    <lineage>
        <taxon>Eukaryota</taxon>
        <taxon>Fungi</taxon>
        <taxon>Fungi incertae sedis</taxon>
        <taxon>Mucoromycota</taxon>
        <taxon>Mucoromycotina</taxon>
        <taxon>Mucoromycetes</taxon>
        <taxon>Mucorales</taxon>
        <taxon>Mucorineae</taxon>
        <taxon>Mucoraceae</taxon>
        <taxon>Thamnidium</taxon>
    </lineage>
</organism>
<accession>A0A8H7T050</accession>
<dbReference type="Proteomes" id="UP000613177">
    <property type="component" value="Unassembled WGS sequence"/>
</dbReference>
<keyword evidence="3" id="KW-0378">Hydrolase</keyword>
<dbReference type="GO" id="GO:0008234">
    <property type="term" value="F:cysteine-type peptidase activity"/>
    <property type="evidence" value="ECO:0007669"/>
    <property type="project" value="UniProtKB-KW"/>
</dbReference>
<feature type="domain" description="Ubiquitin-like protease family profile" evidence="5">
    <location>
        <begin position="44"/>
        <end position="203"/>
    </location>
</feature>
<evidence type="ECO:0000259" key="5">
    <source>
        <dbReference type="PROSITE" id="PS50600"/>
    </source>
</evidence>
<keyword evidence="4" id="KW-0788">Thiol protease</keyword>
<dbReference type="PANTHER" id="PTHR46915">
    <property type="entry name" value="UBIQUITIN-LIKE PROTEASE 4-RELATED"/>
    <property type="match status" value="1"/>
</dbReference>
<dbReference type="SUPFAM" id="SSF54001">
    <property type="entry name" value="Cysteine proteinases"/>
    <property type="match status" value="1"/>
</dbReference>
<comment type="similarity">
    <text evidence="1">Belongs to the peptidase C48 family.</text>
</comment>
<dbReference type="InterPro" id="IPR038765">
    <property type="entry name" value="Papain-like_cys_pep_sf"/>
</dbReference>
<dbReference type="EMBL" id="JAEPRE010000006">
    <property type="protein sequence ID" value="KAG2237402.1"/>
    <property type="molecule type" value="Genomic_DNA"/>
</dbReference>
<dbReference type="GO" id="GO:0006508">
    <property type="term" value="P:proteolysis"/>
    <property type="evidence" value="ECO:0007669"/>
    <property type="project" value="UniProtKB-KW"/>
</dbReference>
<evidence type="ECO:0000256" key="4">
    <source>
        <dbReference type="ARBA" id="ARBA00022807"/>
    </source>
</evidence>
<dbReference type="InterPro" id="IPR003653">
    <property type="entry name" value="Peptidase_C48_C"/>
</dbReference>
<evidence type="ECO:0000313" key="6">
    <source>
        <dbReference type="EMBL" id="KAG2237402.1"/>
    </source>
</evidence>
<evidence type="ECO:0000256" key="1">
    <source>
        <dbReference type="ARBA" id="ARBA00005234"/>
    </source>
</evidence>
<evidence type="ECO:0000256" key="3">
    <source>
        <dbReference type="ARBA" id="ARBA00022801"/>
    </source>
</evidence>
<comment type="caution">
    <text evidence="6">The sequence shown here is derived from an EMBL/GenBank/DDBJ whole genome shotgun (WGS) entry which is preliminary data.</text>
</comment>
<dbReference type="AlphaFoldDB" id="A0A8H7T050"/>
<evidence type="ECO:0000256" key="2">
    <source>
        <dbReference type="ARBA" id="ARBA00022670"/>
    </source>
</evidence>
<dbReference type="PANTHER" id="PTHR46915:SF2">
    <property type="entry name" value="UBIQUITIN-LIKE PROTEASE 4"/>
    <property type="match status" value="1"/>
</dbReference>
<evidence type="ECO:0000313" key="7">
    <source>
        <dbReference type="Proteomes" id="UP000613177"/>
    </source>
</evidence>
<dbReference type="PROSITE" id="PS50600">
    <property type="entry name" value="ULP_PROTEASE"/>
    <property type="match status" value="1"/>
</dbReference>
<keyword evidence="2" id="KW-0645">Protease</keyword>
<name>A0A8H7T050_9FUNG</name>